<proteinExistence type="predicted"/>
<organism evidence="1 2">
    <name type="scientific">Knipowitschia caucasica</name>
    <name type="common">Caucasian dwarf goby</name>
    <name type="synonym">Pomatoschistus caucasicus</name>
    <dbReference type="NCBI Taxonomy" id="637954"/>
    <lineage>
        <taxon>Eukaryota</taxon>
        <taxon>Metazoa</taxon>
        <taxon>Chordata</taxon>
        <taxon>Craniata</taxon>
        <taxon>Vertebrata</taxon>
        <taxon>Euteleostomi</taxon>
        <taxon>Actinopterygii</taxon>
        <taxon>Neopterygii</taxon>
        <taxon>Teleostei</taxon>
        <taxon>Neoteleostei</taxon>
        <taxon>Acanthomorphata</taxon>
        <taxon>Gobiaria</taxon>
        <taxon>Gobiiformes</taxon>
        <taxon>Gobioidei</taxon>
        <taxon>Gobiidae</taxon>
        <taxon>Gobiinae</taxon>
        <taxon>Knipowitschia</taxon>
    </lineage>
</organism>
<accession>A0AAV2MU79</accession>
<gene>
    <name evidence="1" type="ORF">KC01_LOCUS42471</name>
</gene>
<dbReference type="EMBL" id="OZ035831">
    <property type="protein sequence ID" value="CAL1616762.1"/>
    <property type="molecule type" value="Genomic_DNA"/>
</dbReference>
<protein>
    <submittedName>
        <fullName evidence="1">Uncharacterized protein</fullName>
    </submittedName>
</protein>
<evidence type="ECO:0000313" key="1">
    <source>
        <dbReference type="EMBL" id="CAL1616762.1"/>
    </source>
</evidence>
<dbReference type="AlphaFoldDB" id="A0AAV2MU79"/>
<dbReference type="Proteomes" id="UP001497482">
    <property type="component" value="Chromosome 9"/>
</dbReference>
<name>A0AAV2MU79_KNICA</name>
<sequence length="116" mass="12691">MVQNRVLRPRSVRGLSAREDVAWVPRGSEHVLTSLSPSQGPVSSEPLFCNVTPCGTVTPVSSVPCTRSLLHHRPPPPRARVGCWWDRDGGRGEARGRPAVVTVQRPCCDCHNNFGE</sequence>
<reference evidence="1 2" key="1">
    <citation type="submission" date="2024-04" db="EMBL/GenBank/DDBJ databases">
        <authorList>
            <person name="Waldvogel A.-M."/>
            <person name="Schoenle A."/>
        </authorList>
    </citation>
    <scope>NUCLEOTIDE SEQUENCE [LARGE SCALE GENOMIC DNA]</scope>
</reference>
<evidence type="ECO:0000313" key="2">
    <source>
        <dbReference type="Proteomes" id="UP001497482"/>
    </source>
</evidence>
<keyword evidence="2" id="KW-1185">Reference proteome</keyword>